<dbReference type="PANTHER" id="PTHR43591">
    <property type="entry name" value="METHYLTRANSFERASE"/>
    <property type="match status" value="1"/>
</dbReference>
<evidence type="ECO:0000313" key="7">
    <source>
        <dbReference type="EMBL" id="CAA7398494.1"/>
    </source>
</evidence>
<evidence type="ECO:0000256" key="6">
    <source>
        <dbReference type="HAMAP-Rule" id="MF_03191"/>
    </source>
</evidence>
<sequence length="304" mass="33808">MAELRKVAAFGGGGAYRKLRGILGASMVQEPCYPSPPFSLVHSHATSFGFKEVNEEEKAKLVGNVFTKVAPSYDLMNDMMSGGLHRLWKDRLVSKLHPFPGMNHLDVAGGTGDIAFRILDNINGVSHRALQNGQAEGEDDTKIYVLDINPNMLAVGKKRAADKMLDSRCLQWVEGDAEALTFEESSMDGYTIAFGIRNVTHIERALDEAYRVLKRGGRFLCMELSHVDTPLFKQIYDYYSFSVIPAMGEVVAGDRDSYQYLVESIRQFPKQEKFARMIAEAGFQKVEYENLVGGVVAIHTGLKL</sequence>
<dbReference type="PROSITE" id="PS51608">
    <property type="entry name" value="SAM_MT_UBIE"/>
    <property type="match status" value="1"/>
</dbReference>
<keyword evidence="1 6" id="KW-0489">Methyltransferase</keyword>
<dbReference type="GO" id="GO:0032259">
    <property type="term" value="P:methylation"/>
    <property type="evidence" value="ECO:0007669"/>
    <property type="project" value="UniProtKB-KW"/>
</dbReference>
<dbReference type="GO" id="GO:0008425">
    <property type="term" value="F:2-methoxy-6-polyprenyl-1,4-benzoquinol methyltransferase activity"/>
    <property type="evidence" value="ECO:0007669"/>
    <property type="project" value="UniProtKB-UniRule"/>
</dbReference>
<proteinExistence type="inferred from homology"/>
<dbReference type="UniPathway" id="UPA00232"/>
<dbReference type="FunFam" id="3.40.50.150:FF:000064">
    <property type="entry name" value="2-methoxy-6-polyprenyl-1,4-benzoquinol methylase, mitochondrial"/>
    <property type="match status" value="1"/>
</dbReference>
<dbReference type="PANTHER" id="PTHR43591:SF24">
    <property type="entry name" value="2-METHOXY-6-POLYPRENYL-1,4-BENZOQUINOL METHYLASE, MITOCHONDRIAL"/>
    <property type="match status" value="1"/>
</dbReference>
<keyword evidence="4 6" id="KW-0949">S-adenosyl-L-methionine</keyword>
<evidence type="ECO:0000256" key="2">
    <source>
        <dbReference type="ARBA" id="ARBA00022679"/>
    </source>
</evidence>
<dbReference type="Gene3D" id="3.40.50.150">
    <property type="entry name" value="Vaccinia Virus protein VP39"/>
    <property type="match status" value="1"/>
</dbReference>
<dbReference type="PROSITE" id="PS01183">
    <property type="entry name" value="UBIE_1"/>
    <property type="match status" value="1"/>
</dbReference>
<dbReference type="Proteomes" id="UP000663760">
    <property type="component" value="Chromosome 6"/>
</dbReference>
<accession>A0A7I8KN50</accession>
<dbReference type="GO" id="GO:0031314">
    <property type="term" value="C:extrinsic component of mitochondrial inner membrane"/>
    <property type="evidence" value="ECO:0007669"/>
    <property type="project" value="UniProtKB-UniRule"/>
</dbReference>
<dbReference type="NCBIfam" id="NF001244">
    <property type="entry name" value="PRK00216.1-5"/>
    <property type="match status" value="1"/>
</dbReference>
<comment type="similarity">
    <text evidence="6">Belongs to the class I-like SAM-binding methyltransferase superfamily. MenG/UbiE family.</text>
</comment>
<keyword evidence="6" id="KW-0496">Mitochondrion</keyword>
<evidence type="ECO:0000256" key="3">
    <source>
        <dbReference type="ARBA" id="ARBA00022688"/>
    </source>
</evidence>
<gene>
    <name evidence="6" type="primary">COQ5</name>
    <name evidence="7" type="ORF">SI8410_06009159</name>
</gene>
<comment type="catalytic activity">
    <reaction evidence="6">
        <text>a 2-methoxy-6-(all-trans-polyprenyl)benzene-1,4-diol + S-adenosyl-L-methionine = a 5-methoxy-2-methyl-3-(all-trans-polyprenyl)benzene-1,4-diol + S-adenosyl-L-homocysteine + H(+)</text>
        <dbReference type="Rhea" id="RHEA:28286"/>
        <dbReference type="Rhea" id="RHEA-COMP:10858"/>
        <dbReference type="Rhea" id="RHEA-COMP:10859"/>
        <dbReference type="ChEBI" id="CHEBI:15378"/>
        <dbReference type="ChEBI" id="CHEBI:57856"/>
        <dbReference type="ChEBI" id="CHEBI:59789"/>
        <dbReference type="ChEBI" id="CHEBI:84166"/>
        <dbReference type="ChEBI" id="CHEBI:84167"/>
        <dbReference type="EC" id="2.1.1.201"/>
    </reaction>
</comment>
<dbReference type="Pfam" id="PF01209">
    <property type="entry name" value="Ubie_methyltran"/>
    <property type="match status" value="1"/>
</dbReference>
<evidence type="ECO:0000256" key="4">
    <source>
        <dbReference type="ARBA" id="ARBA00022691"/>
    </source>
</evidence>
<dbReference type="PROSITE" id="PS01184">
    <property type="entry name" value="UBIE_2"/>
    <property type="match status" value="1"/>
</dbReference>
<evidence type="ECO:0000256" key="5">
    <source>
        <dbReference type="ARBA" id="ARBA00046387"/>
    </source>
</evidence>
<dbReference type="InterPro" id="IPR023576">
    <property type="entry name" value="UbiE/COQ5_MeTrFase_CS"/>
</dbReference>
<keyword evidence="2 6" id="KW-0808">Transferase</keyword>
<dbReference type="OrthoDB" id="6329284at2759"/>
<comment type="pathway">
    <text evidence="6">Cofactor biosynthesis; ubiquinone biosynthesis.</text>
</comment>
<protein>
    <recommendedName>
        <fullName evidence="6">2-methoxy-6-polyprenyl-1,4-benzoquinol methylase, mitochondrial</fullName>
        <ecNumber evidence="6">2.1.1.201</ecNumber>
    </recommendedName>
    <alternativeName>
        <fullName evidence="6">Ubiquinone biosynthesis methyltransferase COQ5</fullName>
    </alternativeName>
</protein>
<keyword evidence="3 6" id="KW-0831">Ubiquinone biosynthesis</keyword>
<keyword evidence="6" id="KW-0472">Membrane</keyword>
<feature type="binding site" evidence="6">
    <location>
        <begin position="176"/>
        <end position="177"/>
    </location>
    <ligand>
        <name>S-adenosyl-L-methionine</name>
        <dbReference type="ChEBI" id="CHEBI:59789"/>
    </ligand>
</feature>
<evidence type="ECO:0000313" key="8">
    <source>
        <dbReference type="Proteomes" id="UP000663760"/>
    </source>
</evidence>
<keyword evidence="8" id="KW-1185">Reference proteome</keyword>
<dbReference type="CDD" id="cd02440">
    <property type="entry name" value="AdoMet_MTases"/>
    <property type="match status" value="1"/>
</dbReference>
<feature type="binding site" evidence="6">
    <location>
        <position position="147"/>
    </location>
    <ligand>
        <name>S-adenosyl-L-methionine</name>
        <dbReference type="ChEBI" id="CHEBI:59789"/>
    </ligand>
</feature>
<dbReference type="InterPro" id="IPR029063">
    <property type="entry name" value="SAM-dependent_MTases_sf"/>
</dbReference>
<dbReference type="HAMAP" id="MF_01813">
    <property type="entry name" value="MenG_UbiE_methyltr"/>
    <property type="match status" value="1"/>
</dbReference>
<keyword evidence="6" id="KW-0999">Mitochondrion inner membrane</keyword>
<dbReference type="SUPFAM" id="SSF53335">
    <property type="entry name" value="S-adenosyl-L-methionine-dependent methyltransferases"/>
    <property type="match status" value="1"/>
</dbReference>
<dbReference type="InterPro" id="IPR004033">
    <property type="entry name" value="UbiE/COQ5_MeTrFase"/>
</dbReference>
<dbReference type="EMBL" id="LR746269">
    <property type="protein sequence ID" value="CAA7398494.1"/>
    <property type="molecule type" value="Genomic_DNA"/>
</dbReference>
<feature type="binding site" evidence="6">
    <location>
        <position position="111"/>
    </location>
    <ligand>
        <name>S-adenosyl-L-methionine</name>
        <dbReference type="ChEBI" id="CHEBI:59789"/>
    </ligand>
</feature>
<organism evidence="7 8">
    <name type="scientific">Spirodela intermedia</name>
    <name type="common">Intermediate duckweed</name>
    <dbReference type="NCBI Taxonomy" id="51605"/>
    <lineage>
        <taxon>Eukaryota</taxon>
        <taxon>Viridiplantae</taxon>
        <taxon>Streptophyta</taxon>
        <taxon>Embryophyta</taxon>
        <taxon>Tracheophyta</taxon>
        <taxon>Spermatophyta</taxon>
        <taxon>Magnoliopsida</taxon>
        <taxon>Liliopsida</taxon>
        <taxon>Araceae</taxon>
        <taxon>Lemnoideae</taxon>
        <taxon>Spirodela</taxon>
    </lineage>
</organism>
<comment type="subcellular location">
    <subcellularLocation>
        <location evidence="6">Mitochondrion inner membrane</location>
        <topology evidence="6">Peripheral membrane protein</topology>
        <orientation evidence="6">Matrix side</orientation>
    </subcellularLocation>
</comment>
<dbReference type="NCBIfam" id="TIGR01934">
    <property type="entry name" value="MenG_MenH_UbiE"/>
    <property type="match status" value="1"/>
</dbReference>
<name>A0A7I8KN50_SPIIN</name>
<comment type="subunit">
    <text evidence="5">Component of a multi-subunit COQ enzyme complex, composed of at least COQ3, COQ4, COQ5, COQ6, COQ7 and COQ9. Interacts with PYURF; the interaction is direct, stabilizes COQ5 protein and associates PYURF with COQ enzyme complex.</text>
</comment>
<comment type="caution">
    <text evidence="6">Lacks conserved residue(s) required for the propagation of feature annotation.</text>
</comment>
<evidence type="ECO:0000256" key="1">
    <source>
        <dbReference type="ARBA" id="ARBA00022603"/>
    </source>
</evidence>
<dbReference type="AlphaFoldDB" id="A0A7I8KN50"/>
<comment type="function">
    <text evidence="6">Methyltransferase required for the conversion of 2-polyprenyl-6-methoxy-1,4-benzoquinol (DDMQH2) to 2-polyprenyl-3-methyl-6-methoxy-1,4-benzoquinol (DMQH2).</text>
</comment>
<reference evidence="7" key="1">
    <citation type="submission" date="2020-02" db="EMBL/GenBank/DDBJ databases">
        <authorList>
            <person name="Scholz U."/>
            <person name="Mascher M."/>
            <person name="Fiebig A."/>
        </authorList>
    </citation>
    <scope>NUCLEOTIDE SEQUENCE</scope>
</reference>
<dbReference type="EC" id="2.1.1.201" evidence="6"/>